<keyword evidence="4" id="KW-1185">Reference proteome</keyword>
<protein>
    <submittedName>
        <fullName evidence="3">Iron complex transport system substrate-binding protein</fullName>
    </submittedName>
</protein>
<evidence type="ECO:0000313" key="3">
    <source>
        <dbReference type="EMBL" id="MBB5223084.1"/>
    </source>
</evidence>
<dbReference type="SUPFAM" id="SSF53807">
    <property type="entry name" value="Helical backbone' metal receptor"/>
    <property type="match status" value="1"/>
</dbReference>
<evidence type="ECO:0000313" key="4">
    <source>
        <dbReference type="Proteomes" id="UP000549457"/>
    </source>
</evidence>
<evidence type="ECO:0000259" key="2">
    <source>
        <dbReference type="PROSITE" id="PS50983"/>
    </source>
</evidence>
<proteinExistence type="predicted"/>
<dbReference type="Gene3D" id="1.20.58.2180">
    <property type="match status" value="1"/>
</dbReference>
<evidence type="ECO:0000256" key="1">
    <source>
        <dbReference type="SAM" id="SignalP"/>
    </source>
</evidence>
<comment type="caution">
    <text evidence="3">The sequence shown here is derived from an EMBL/GenBank/DDBJ whole genome shotgun (WGS) entry which is preliminary data.</text>
</comment>
<dbReference type="Proteomes" id="UP000549457">
    <property type="component" value="Unassembled WGS sequence"/>
</dbReference>
<dbReference type="InterPro" id="IPR050902">
    <property type="entry name" value="ABC_Transporter_SBP"/>
</dbReference>
<dbReference type="RefSeq" id="WP_184151318.1">
    <property type="nucleotide sequence ID" value="NZ_JACHFM010000003.1"/>
</dbReference>
<dbReference type="PANTHER" id="PTHR30535">
    <property type="entry name" value="VITAMIN B12-BINDING PROTEIN"/>
    <property type="match status" value="1"/>
</dbReference>
<dbReference type="Gene3D" id="3.40.50.1980">
    <property type="entry name" value="Nitrogenase molybdenum iron protein domain"/>
    <property type="match status" value="2"/>
</dbReference>
<feature type="chain" id="PRO_5032466020" evidence="1">
    <location>
        <begin position="25"/>
        <end position="338"/>
    </location>
</feature>
<reference evidence="3 4" key="1">
    <citation type="submission" date="2020-08" db="EMBL/GenBank/DDBJ databases">
        <title>Genomic Encyclopedia of Type Strains, Phase IV (KMG-IV): sequencing the most valuable type-strain genomes for metagenomic binning, comparative biology and taxonomic classification.</title>
        <authorList>
            <person name="Goeker M."/>
        </authorList>
    </citation>
    <scope>NUCLEOTIDE SEQUENCE [LARGE SCALE GENOMIC DNA]</scope>
    <source>
        <strain evidence="3 4">DSM 101730</strain>
    </source>
</reference>
<gene>
    <name evidence="3" type="ORF">HNP73_003031</name>
</gene>
<sequence length="338" mass="36396">MLLAPCLPILSGALALLLATAPQARDFTDMTGRTVTVPDEIRTVVTLGSVPVLNSFVEASGNGGKIVSGLPERFAKSGRWDMQYVFAPQIKDAPDLQDADYAPVIEHILVENPDVALTFDQATTDILAANGIATVMLKVQTPDQAKDAVALLADLFTTPEVAPRYADFFDKTLADVSERLAAVPDEARPRSLYISPKNMTQPHLIAEWWMKAAGARSVTDDGRTTETLSLTTEAVLGADPDVVIVADPKDVAILKEDANLSQLRAVREGRILVTPVGAHIWGNRTSEQPLTVLWAASKLHPELFPENELRTTVHGFYDEFFGVDLTGGQISTILGAGA</sequence>
<feature type="signal peptide" evidence="1">
    <location>
        <begin position="1"/>
        <end position="24"/>
    </location>
</feature>
<name>A0A840SPU1_9RHOB</name>
<dbReference type="PANTHER" id="PTHR30535:SF34">
    <property type="entry name" value="MOLYBDATE-BINDING PROTEIN MOLA"/>
    <property type="match status" value="1"/>
</dbReference>
<dbReference type="AlphaFoldDB" id="A0A840SPU1"/>
<dbReference type="Pfam" id="PF01497">
    <property type="entry name" value="Peripla_BP_2"/>
    <property type="match status" value="1"/>
</dbReference>
<organism evidence="3 4">
    <name type="scientific">Amaricoccus macauensis</name>
    <dbReference type="NCBI Taxonomy" id="57001"/>
    <lineage>
        <taxon>Bacteria</taxon>
        <taxon>Pseudomonadati</taxon>
        <taxon>Pseudomonadota</taxon>
        <taxon>Alphaproteobacteria</taxon>
        <taxon>Rhodobacterales</taxon>
        <taxon>Paracoccaceae</taxon>
        <taxon>Amaricoccus</taxon>
    </lineage>
</organism>
<dbReference type="InterPro" id="IPR002491">
    <property type="entry name" value="ABC_transptr_periplasmic_BD"/>
</dbReference>
<dbReference type="PROSITE" id="PS50983">
    <property type="entry name" value="FE_B12_PBP"/>
    <property type="match status" value="1"/>
</dbReference>
<keyword evidence="1" id="KW-0732">Signal</keyword>
<dbReference type="EMBL" id="JACHFM010000003">
    <property type="protein sequence ID" value="MBB5223084.1"/>
    <property type="molecule type" value="Genomic_DNA"/>
</dbReference>
<feature type="domain" description="Fe/B12 periplasmic-binding" evidence="2">
    <location>
        <begin position="43"/>
        <end position="307"/>
    </location>
</feature>
<accession>A0A840SPU1</accession>